<sequence>MVGEGLGRGELDVVGLGDGLLEVVGEVVGGGVGVMSGPLPPFGPPSSMNSRPITPTTATAATTMPMISPFDFFFGWGGGTPGPP</sequence>
<accession>A0A255HAQ1</accession>
<proteinExistence type="predicted"/>
<protein>
    <submittedName>
        <fullName evidence="1">Uncharacterized protein</fullName>
    </submittedName>
</protein>
<keyword evidence="2" id="KW-1185">Reference proteome</keyword>
<comment type="caution">
    <text evidence="1">The sequence shown here is derived from an EMBL/GenBank/DDBJ whole genome shotgun (WGS) entry which is preliminary data.</text>
</comment>
<reference evidence="1 2" key="1">
    <citation type="submission" date="2017-07" db="EMBL/GenBank/DDBJ databases">
        <title>Draft whole genome sequences of clinical Proprionibacteriaceae strains.</title>
        <authorList>
            <person name="Bernier A.-M."/>
            <person name="Bernard K."/>
            <person name="Domingo M.-C."/>
        </authorList>
    </citation>
    <scope>NUCLEOTIDE SEQUENCE [LARGE SCALE GENOMIC DNA]</scope>
    <source>
        <strain evidence="1 2">NML 130396</strain>
    </source>
</reference>
<gene>
    <name evidence="1" type="ORF">CGZ93_03180</name>
</gene>
<evidence type="ECO:0000313" key="1">
    <source>
        <dbReference type="EMBL" id="OYO24707.1"/>
    </source>
</evidence>
<organism evidence="1 2">
    <name type="scientific">Enemella dayhoffiae</name>
    <dbReference type="NCBI Taxonomy" id="2016507"/>
    <lineage>
        <taxon>Bacteria</taxon>
        <taxon>Bacillati</taxon>
        <taxon>Actinomycetota</taxon>
        <taxon>Actinomycetes</taxon>
        <taxon>Propionibacteriales</taxon>
        <taxon>Propionibacteriaceae</taxon>
        <taxon>Enemella</taxon>
    </lineage>
</organism>
<dbReference type="Proteomes" id="UP000216311">
    <property type="component" value="Unassembled WGS sequence"/>
</dbReference>
<name>A0A255HAQ1_9ACTN</name>
<evidence type="ECO:0000313" key="2">
    <source>
        <dbReference type="Proteomes" id="UP000216311"/>
    </source>
</evidence>
<dbReference type="EMBL" id="NMVQ01000002">
    <property type="protein sequence ID" value="OYO24707.1"/>
    <property type="molecule type" value="Genomic_DNA"/>
</dbReference>
<dbReference type="AlphaFoldDB" id="A0A255HAQ1"/>